<dbReference type="RefSeq" id="WP_250827720.1">
    <property type="nucleotide sequence ID" value="NZ_JAMOIL010000016.1"/>
</dbReference>
<evidence type="ECO:0000313" key="3">
    <source>
        <dbReference type="Proteomes" id="UP001139485"/>
    </source>
</evidence>
<evidence type="ECO:0000256" key="1">
    <source>
        <dbReference type="SAM" id="Coils"/>
    </source>
</evidence>
<accession>A0A9X2D900</accession>
<feature type="coiled-coil region" evidence="1">
    <location>
        <begin position="56"/>
        <end position="97"/>
    </location>
</feature>
<protein>
    <submittedName>
        <fullName evidence="2">WXG100 family type VII secretion target</fullName>
    </submittedName>
</protein>
<sequence>MIDLADPEAIEAVAARLDARAEEVREGRRGFDAKVAGVAWSSDGADDYRGRCEEMSRAIQRNVTDLEQAADDLRAHAEAVRRRLAWMEDMVDQLRRQAEAAWEAGRDTVEEGVDAARDLTEATFEWGEDQVESAWKKVLSW</sequence>
<keyword evidence="3" id="KW-1185">Reference proteome</keyword>
<dbReference type="EMBL" id="JAMOIL010000016">
    <property type="protein sequence ID" value="MCM0621259.1"/>
    <property type="molecule type" value="Genomic_DNA"/>
</dbReference>
<keyword evidence="1" id="KW-0175">Coiled coil</keyword>
<dbReference type="AlphaFoldDB" id="A0A9X2D900"/>
<evidence type="ECO:0000313" key="2">
    <source>
        <dbReference type="EMBL" id="MCM0621259.1"/>
    </source>
</evidence>
<dbReference type="InterPro" id="IPR036689">
    <property type="entry name" value="ESAT-6-like_sf"/>
</dbReference>
<reference evidence="2" key="1">
    <citation type="submission" date="2022-05" db="EMBL/GenBank/DDBJ databases">
        <authorList>
            <person name="Tuo L."/>
        </authorList>
    </citation>
    <scope>NUCLEOTIDE SEQUENCE</scope>
    <source>
        <strain evidence="2">BSK12Z-4</strain>
    </source>
</reference>
<gene>
    <name evidence="2" type="ORF">M8330_13270</name>
</gene>
<dbReference type="SUPFAM" id="SSF140453">
    <property type="entry name" value="EsxAB dimer-like"/>
    <property type="match status" value="1"/>
</dbReference>
<organism evidence="2 3">
    <name type="scientific">Nocardioides bruguierae</name>
    <dbReference type="NCBI Taxonomy" id="2945102"/>
    <lineage>
        <taxon>Bacteria</taxon>
        <taxon>Bacillati</taxon>
        <taxon>Actinomycetota</taxon>
        <taxon>Actinomycetes</taxon>
        <taxon>Propionibacteriales</taxon>
        <taxon>Nocardioidaceae</taxon>
        <taxon>Nocardioides</taxon>
    </lineage>
</organism>
<dbReference type="Gene3D" id="1.10.287.1060">
    <property type="entry name" value="ESAT-6-like"/>
    <property type="match status" value="1"/>
</dbReference>
<dbReference type="Proteomes" id="UP001139485">
    <property type="component" value="Unassembled WGS sequence"/>
</dbReference>
<dbReference type="Pfam" id="PF06013">
    <property type="entry name" value="WXG100"/>
    <property type="match status" value="1"/>
</dbReference>
<comment type="caution">
    <text evidence="2">The sequence shown here is derived from an EMBL/GenBank/DDBJ whole genome shotgun (WGS) entry which is preliminary data.</text>
</comment>
<proteinExistence type="predicted"/>
<name>A0A9X2D900_9ACTN</name>
<dbReference type="InterPro" id="IPR010310">
    <property type="entry name" value="T7SS_ESAT-6-like"/>
</dbReference>